<evidence type="ECO:0000313" key="2">
    <source>
        <dbReference type="EMBL" id="CAF4541995.1"/>
    </source>
</evidence>
<sequence>MSSCIGHSTEVSSTGHLELDEAKFIDLTTSCQSLLQGLALTKNDACRIFQNKTVFYVGDASIRTLFRDLAKMLTNGEELTNIEVAVENGEYQPIQGNGHLNIDILKIITNAIPSFYEL</sequence>
<comment type="caution">
    <text evidence="2">The sequence shown here is derived from an EMBL/GenBank/DDBJ whole genome shotgun (WGS) entry which is preliminary data.</text>
</comment>
<organism evidence="2 3">
    <name type="scientific">Rotaria socialis</name>
    <dbReference type="NCBI Taxonomy" id="392032"/>
    <lineage>
        <taxon>Eukaryota</taxon>
        <taxon>Metazoa</taxon>
        <taxon>Spiralia</taxon>
        <taxon>Gnathifera</taxon>
        <taxon>Rotifera</taxon>
        <taxon>Eurotatoria</taxon>
        <taxon>Bdelloidea</taxon>
        <taxon>Philodinida</taxon>
        <taxon>Philodinidae</taxon>
        <taxon>Rotaria</taxon>
    </lineage>
</organism>
<evidence type="ECO:0000313" key="1">
    <source>
        <dbReference type="EMBL" id="CAF3240378.1"/>
    </source>
</evidence>
<protein>
    <submittedName>
        <fullName evidence="2">Uncharacterized protein</fullName>
    </submittedName>
</protein>
<evidence type="ECO:0000313" key="3">
    <source>
        <dbReference type="Proteomes" id="UP000663851"/>
    </source>
</evidence>
<dbReference type="EMBL" id="CAJOBO010005330">
    <property type="protein sequence ID" value="CAF4541995.1"/>
    <property type="molecule type" value="Genomic_DNA"/>
</dbReference>
<dbReference type="AlphaFoldDB" id="A0A820Y7S8"/>
<dbReference type="Proteomes" id="UP000663833">
    <property type="component" value="Unassembled WGS sequence"/>
</dbReference>
<name>A0A820Y7S8_9BILA</name>
<dbReference type="EMBL" id="CAJNYD010000272">
    <property type="protein sequence ID" value="CAF3240378.1"/>
    <property type="molecule type" value="Genomic_DNA"/>
</dbReference>
<gene>
    <name evidence="2" type="ORF">HFQ381_LOCUS30378</name>
    <name evidence="1" type="ORF">LUA448_LOCUS4239</name>
</gene>
<proteinExistence type="predicted"/>
<reference evidence="2" key="1">
    <citation type="submission" date="2021-02" db="EMBL/GenBank/DDBJ databases">
        <authorList>
            <person name="Nowell W R."/>
        </authorList>
    </citation>
    <scope>NUCLEOTIDE SEQUENCE</scope>
</reference>
<accession>A0A820Y7S8</accession>
<dbReference type="Proteomes" id="UP000663851">
    <property type="component" value="Unassembled WGS sequence"/>
</dbReference>